<comment type="caution">
    <text evidence="4">The sequence shown here is derived from an EMBL/GenBank/DDBJ whole genome shotgun (WGS) entry which is preliminary data.</text>
</comment>
<keyword evidence="1" id="KW-1134">Transmembrane beta strand</keyword>
<feature type="domain" description="TonB-dependent receptor plug" evidence="3">
    <location>
        <begin position="50"/>
        <end position="153"/>
    </location>
</feature>
<evidence type="ECO:0000313" key="4">
    <source>
        <dbReference type="EMBL" id="GHA84522.1"/>
    </source>
</evidence>
<feature type="chain" id="PRO_5035198769" description="TonB-dependent receptor plug domain-containing protein" evidence="2">
    <location>
        <begin position="26"/>
        <end position="252"/>
    </location>
</feature>
<proteinExistence type="inferred from homology"/>
<sequence>MTYTRGLTSLMLTSSLVAFASTALAQDAEPADEIISTGIRQSLQNALVAKRNASSLVEVIQAEDIGKLPDQNLAEVLENITGVQITRTAGVGTGVQIRGSNSNRVEINGVSSVGSGAGRSGIGFEDINPAIIASVEVTKAPTAKTIEGSVGGTVNLKTIQPLDLKGTLLNVRVQGEDSNLSTGGIKPRVSGAFGKKWDTGGGEIGVVITGSYTEQEAVSFRPRADRDNLSTAPGSTAPYQGIQFLVHVGAGE</sequence>
<reference evidence="4" key="1">
    <citation type="journal article" date="2014" name="Int. J. Syst. Evol. Microbiol.">
        <title>Complete genome sequence of Corynebacterium casei LMG S-19264T (=DSM 44701T), isolated from a smear-ripened cheese.</title>
        <authorList>
            <consortium name="US DOE Joint Genome Institute (JGI-PGF)"/>
            <person name="Walter F."/>
            <person name="Albersmeier A."/>
            <person name="Kalinowski J."/>
            <person name="Ruckert C."/>
        </authorList>
    </citation>
    <scope>NUCLEOTIDE SEQUENCE</scope>
    <source>
        <strain evidence="4">KCTC 32513</strain>
    </source>
</reference>
<dbReference type="GO" id="GO:0009279">
    <property type="term" value="C:cell outer membrane"/>
    <property type="evidence" value="ECO:0007669"/>
    <property type="project" value="UniProtKB-SubCell"/>
</dbReference>
<dbReference type="PANTHER" id="PTHR40980:SF3">
    <property type="entry name" value="TONB-DEPENDENT RECEPTOR-LIKE BETA-BARREL DOMAIN-CONTAINING PROTEIN"/>
    <property type="match status" value="1"/>
</dbReference>
<comment type="similarity">
    <text evidence="1">Belongs to the TonB-dependent receptor family.</text>
</comment>
<reference evidence="4" key="2">
    <citation type="submission" date="2020-09" db="EMBL/GenBank/DDBJ databases">
        <authorList>
            <person name="Sun Q."/>
            <person name="Kim S."/>
        </authorList>
    </citation>
    <scope>NUCLEOTIDE SEQUENCE</scope>
    <source>
        <strain evidence="4">KCTC 32513</strain>
    </source>
</reference>
<feature type="signal peptide" evidence="2">
    <location>
        <begin position="1"/>
        <end position="25"/>
    </location>
</feature>
<dbReference type="AlphaFoldDB" id="A0A8J3CLI3"/>
<keyword evidence="1" id="KW-0812">Transmembrane</keyword>
<keyword evidence="1" id="KW-0472">Membrane</keyword>
<evidence type="ECO:0000259" key="3">
    <source>
        <dbReference type="Pfam" id="PF07715"/>
    </source>
</evidence>
<keyword evidence="5" id="KW-1185">Reference proteome</keyword>
<dbReference type="Proteomes" id="UP000634004">
    <property type="component" value="Unassembled WGS sequence"/>
</dbReference>
<comment type="subcellular location">
    <subcellularLocation>
        <location evidence="1">Cell outer membrane</location>
        <topology evidence="1">Multi-pass membrane protein</topology>
    </subcellularLocation>
</comment>
<gene>
    <name evidence="4" type="ORF">GCM10009069_04540</name>
</gene>
<keyword evidence="1" id="KW-0813">Transport</keyword>
<dbReference type="Gene3D" id="2.170.130.10">
    <property type="entry name" value="TonB-dependent receptor, plug domain"/>
    <property type="match status" value="1"/>
</dbReference>
<dbReference type="InterPro" id="IPR012910">
    <property type="entry name" value="Plug_dom"/>
</dbReference>
<evidence type="ECO:0000313" key="5">
    <source>
        <dbReference type="Proteomes" id="UP000634004"/>
    </source>
</evidence>
<name>A0A8J3CLI3_9PROT</name>
<protein>
    <recommendedName>
        <fullName evidence="3">TonB-dependent receptor plug domain-containing protein</fullName>
    </recommendedName>
</protein>
<dbReference type="PANTHER" id="PTHR40980">
    <property type="entry name" value="PLUG DOMAIN-CONTAINING PROTEIN"/>
    <property type="match status" value="1"/>
</dbReference>
<accession>A0A8J3CLI3</accession>
<evidence type="ECO:0000256" key="2">
    <source>
        <dbReference type="SAM" id="SignalP"/>
    </source>
</evidence>
<dbReference type="SUPFAM" id="SSF56935">
    <property type="entry name" value="Porins"/>
    <property type="match status" value="1"/>
</dbReference>
<keyword evidence="2" id="KW-0732">Signal</keyword>
<dbReference type="InterPro" id="IPR039426">
    <property type="entry name" value="TonB-dep_rcpt-like"/>
</dbReference>
<organism evidence="4 5">
    <name type="scientific">Algimonas arctica</name>
    <dbReference type="NCBI Taxonomy" id="1479486"/>
    <lineage>
        <taxon>Bacteria</taxon>
        <taxon>Pseudomonadati</taxon>
        <taxon>Pseudomonadota</taxon>
        <taxon>Alphaproteobacteria</taxon>
        <taxon>Maricaulales</taxon>
        <taxon>Robiginitomaculaceae</taxon>
        <taxon>Algimonas</taxon>
    </lineage>
</organism>
<evidence type="ECO:0000256" key="1">
    <source>
        <dbReference type="PROSITE-ProRule" id="PRU01360"/>
    </source>
</evidence>
<dbReference type="InterPro" id="IPR037066">
    <property type="entry name" value="Plug_dom_sf"/>
</dbReference>
<keyword evidence="1" id="KW-0998">Cell outer membrane</keyword>
<dbReference type="EMBL" id="BMZH01000002">
    <property type="protein sequence ID" value="GHA84522.1"/>
    <property type="molecule type" value="Genomic_DNA"/>
</dbReference>
<dbReference type="Pfam" id="PF07715">
    <property type="entry name" value="Plug"/>
    <property type="match status" value="1"/>
</dbReference>
<dbReference type="PROSITE" id="PS52016">
    <property type="entry name" value="TONB_DEPENDENT_REC_3"/>
    <property type="match status" value="1"/>
</dbReference>